<keyword evidence="5" id="KW-0698">rRNA processing</keyword>
<dbReference type="InterPro" id="IPR040309">
    <property type="entry name" value="Naf1"/>
</dbReference>
<dbReference type="GO" id="GO:0005732">
    <property type="term" value="C:sno(s)RNA-containing ribonucleoprotein complex"/>
    <property type="evidence" value="ECO:0007669"/>
    <property type="project" value="InterPro"/>
</dbReference>
<dbReference type="InterPro" id="IPR009000">
    <property type="entry name" value="Transl_B-barrel_sf"/>
</dbReference>
<keyword evidence="4" id="KW-0690">Ribosome biogenesis</keyword>
<dbReference type="PANTHER" id="PTHR31633">
    <property type="entry name" value="H/ACA RIBONUCLEOPROTEIN COMPLEX NON-CORE SUBUNIT NAF1"/>
    <property type="match status" value="1"/>
</dbReference>
<evidence type="ECO:0000313" key="11">
    <source>
        <dbReference type="Proteomes" id="UP000826271"/>
    </source>
</evidence>
<feature type="compositionally biased region" description="Acidic residues" evidence="9">
    <location>
        <begin position="169"/>
        <end position="184"/>
    </location>
</feature>
<name>A0AAV6W408_9LAMI</name>
<feature type="compositionally biased region" description="Polar residues" evidence="9">
    <location>
        <begin position="235"/>
        <end position="244"/>
    </location>
</feature>
<proteinExistence type="inferred from homology"/>
<dbReference type="GO" id="GO:0005634">
    <property type="term" value="C:nucleus"/>
    <property type="evidence" value="ECO:0007669"/>
    <property type="project" value="UniProtKB-SubCell"/>
</dbReference>
<evidence type="ECO:0000256" key="8">
    <source>
        <dbReference type="ARBA" id="ARBA00023242"/>
    </source>
</evidence>
<reference evidence="10" key="1">
    <citation type="submission" date="2019-10" db="EMBL/GenBank/DDBJ databases">
        <authorList>
            <person name="Zhang R."/>
            <person name="Pan Y."/>
            <person name="Wang J."/>
            <person name="Ma R."/>
            <person name="Yu S."/>
        </authorList>
    </citation>
    <scope>NUCLEOTIDE SEQUENCE</scope>
    <source>
        <strain evidence="10">LA-IB0</strain>
        <tissue evidence="10">Leaf</tissue>
    </source>
</reference>
<protein>
    <recommendedName>
        <fullName evidence="3">H/ACA ribonucleoprotein complex non-core subunit NAF1</fullName>
    </recommendedName>
</protein>
<keyword evidence="7" id="KW-0694">RNA-binding</keyword>
<dbReference type="Gene3D" id="2.40.10.230">
    <property type="entry name" value="Probable tRNA pseudouridine synthase domain"/>
    <property type="match status" value="1"/>
</dbReference>
<evidence type="ECO:0000256" key="7">
    <source>
        <dbReference type="ARBA" id="ARBA00022884"/>
    </source>
</evidence>
<evidence type="ECO:0000256" key="2">
    <source>
        <dbReference type="ARBA" id="ARBA00009801"/>
    </source>
</evidence>
<sequence>MLSDADEMVAWSDNEDDVGETGVMGPITSKNELKELPPVPSVTATLQPHHQTLPVGIILSKILQALTCFANGFLLNRSLCPVIVEGVEKHNPLSEGSILWITESRLPLGIVDEIFGPVKNPYYIVRYNSESEVPPGIQQGSTLISFVQEFANHILNDKSLYQKGYDASGENDEEISDDLEFSDDEKEAEYKRMLKMKKRGTSESNNKPVTKRNEKRQFKKQTGNPNRNRAHPTEKTQLNQENHMGSSGLGPGLGGDQPVVPPFPQGAVGPTFCPPNGIWSNGFQHQQQQSLGLPNGLPANGMLWMQQQNQQQPYQLYQAPLQTGVNFQQQQMSTVPGMPFNFNPLCGQPNFVGAPGFAPWPTCLPQTLLNQPQFGMGLPGQHEQAVQSQGSQISHNMQPSPGNSEKPLNFNQSRGGGGGGGGRRGHHRGRGRFGGGRGRYQSH</sequence>
<evidence type="ECO:0000256" key="5">
    <source>
        <dbReference type="ARBA" id="ARBA00022552"/>
    </source>
</evidence>
<dbReference type="Proteomes" id="UP000826271">
    <property type="component" value="Unassembled WGS sequence"/>
</dbReference>
<evidence type="ECO:0000256" key="4">
    <source>
        <dbReference type="ARBA" id="ARBA00022517"/>
    </source>
</evidence>
<dbReference type="EMBL" id="WHWC01000067">
    <property type="protein sequence ID" value="KAG8363087.1"/>
    <property type="molecule type" value="Genomic_DNA"/>
</dbReference>
<feature type="region of interest" description="Disordered" evidence="9">
    <location>
        <begin position="195"/>
        <end position="257"/>
    </location>
</feature>
<organism evidence="10 11">
    <name type="scientific">Buddleja alternifolia</name>
    <dbReference type="NCBI Taxonomy" id="168488"/>
    <lineage>
        <taxon>Eukaryota</taxon>
        <taxon>Viridiplantae</taxon>
        <taxon>Streptophyta</taxon>
        <taxon>Embryophyta</taxon>
        <taxon>Tracheophyta</taxon>
        <taxon>Spermatophyta</taxon>
        <taxon>Magnoliopsida</taxon>
        <taxon>eudicotyledons</taxon>
        <taxon>Gunneridae</taxon>
        <taxon>Pentapetalae</taxon>
        <taxon>asterids</taxon>
        <taxon>lamiids</taxon>
        <taxon>Lamiales</taxon>
        <taxon>Scrophulariaceae</taxon>
        <taxon>Buddlejeae</taxon>
        <taxon>Buddleja</taxon>
    </lineage>
</organism>
<dbReference type="InterPro" id="IPR038664">
    <property type="entry name" value="Gar1/Naf1_Cbf5-bd_sf"/>
</dbReference>
<dbReference type="InterPro" id="IPR007504">
    <property type="entry name" value="H/ACA_rnp_Gar1/Naf1"/>
</dbReference>
<evidence type="ECO:0000256" key="6">
    <source>
        <dbReference type="ARBA" id="ARBA00022553"/>
    </source>
</evidence>
<keyword evidence="11" id="KW-1185">Reference proteome</keyword>
<feature type="compositionally biased region" description="Polar residues" evidence="9">
    <location>
        <begin position="384"/>
        <end position="403"/>
    </location>
</feature>
<dbReference type="GO" id="GO:0003723">
    <property type="term" value="F:RNA binding"/>
    <property type="evidence" value="ECO:0007669"/>
    <property type="project" value="UniProtKB-KW"/>
</dbReference>
<feature type="compositionally biased region" description="Gly residues" evidence="9">
    <location>
        <begin position="432"/>
        <end position="443"/>
    </location>
</feature>
<dbReference type="PANTHER" id="PTHR31633:SF1">
    <property type="entry name" value="H_ACA RIBONUCLEOPROTEIN COMPLEX NON-CORE SUBUNIT NAF1"/>
    <property type="match status" value="1"/>
</dbReference>
<evidence type="ECO:0000256" key="1">
    <source>
        <dbReference type="ARBA" id="ARBA00004123"/>
    </source>
</evidence>
<feature type="region of interest" description="Disordered" evidence="9">
    <location>
        <begin position="165"/>
        <end position="184"/>
    </location>
</feature>
<accession>A0AAV6W408</accession>
<evidence type="ECO:0000256" key="3">
    <source>
        <dbReference type="ARBA" id="ARBA00021438"/>
    </source>
</evidence>
<comment type="caution">
    <text evidence="10">The sequence shown here is derived from an EMBL/GenBank/DDBJ whole genome shotgun (WGS) entry which is preliminary data.</text>
</comment>
<dbReference type="SUPFAM" id="SSF50447">
    <property type="entry name" value="Translation proteins"/>
    <property type="match status" value="1"/>
</dbReference>
<keyword evidence="6" id="KW-0597">Phosphoprotein</keyword>
<dbReference type="AlphaFoldDB" id="A0AAV6W408"/>
<gene>
    <name evidence="10" type="ORF">BUALT_BualtUnG0005600</name>
</gene>
<evidence type="ECO:0000313" key="10">
    <source>
        <dbReference type="EMBL" id="KAG8363087.1"/>
    </source>
</evidence>
<comment type="similarity">
    <text evidence="2">Belongs to the NAF1 family.</text>
</comment>
<dbReference type="Pfam" id="PF04410">
    <property type="entry name" value="Gar1"/>
    <property type="match status" value="1"/>
</dbReference>
<dbReference type="GO" id="GO:0006364">
    <property type="term" value="P:rRNA processing"/>
    <property type="evidence" value="ECO:0007669"/>
    <property type="project" value="UniProtKB-KW"/>
</dbReference>
<evidence type="ECO:0000256" key="9">
    <source>
        <dbReference type="SAM" id="MobiDB-lite"/>
    </source>
</evidence>
<feature type="region of interest" description="Disordered" evidence="9">
    <location>
        <begin position="374"/>
        <end position="443"/>
    </location>
</feature>
<keyword evidence="8" id="KW-0539">Nucleus</keyword>
<dbReference type="GO" id="GO:0001522">
    <property type="term" value="P:pseudouridine synthesis"/>
    <property type="evidence" value="ECO:0007669"/>
    <property type="project" value="InterPro"/>
</dbReference>
<dbReference type="GO" id="GO:0000493">
    <property type="term" value="P:box H/ACA snoRNP assembly"/>
    <property type="evidence" value="ECO:0007669"/>
    <property type="project" value="InterPro"/>
</dbReference>
<comment type="subcellular location">
    <subcellularLocation>
        <location evidence="1">Nucleus</location>
    </subcellularLocation>
</comment>